<evidence type="ECO:0000313" key="3">
    <source>
        <dbReference type="Proteomes" id="UP000294289"/>
    </source>
</evidence>
<dbReference type="RefSeq" id="WP_157990843.1">
    <property type="nucleotide sequence ID" value="NZ_LR217737.1"/>
</dbReference>
<dbReference type="EMBL" id="LR217737">
    <property type="protein sequence ID" value="VFP87480.1"/>
    <property type="molecule type" value="Genomic_DNA"/>
</dbReference>
<organism evidence="2 3">
    <name type="scientific">Candidatus Erwinia haradaeae</name>
    <dbReference type="NCBI Taxonomy" id="1922217"/>
    <lineage>
        <taxon>Bacteria</taxon>
        <taxon>Pseudomonadati</taxon>
        <taxon>Pseudomonadota</taxon>
        <taxon>Gammaproteobacteria</taxon>
        <taxon>Enterobacterales</taxon>
        <taxon>Erwiniaceae</taxon>
        <taxon>Erwinia</taxon>
    </lineage>
</organism>
<keyword evidence="1" id="KW-1133">Transmembrane helix</keyword>
<gene>
    <name evidence="2" type="primary">ftsN</name>
    <name evidence="2" type="ORF">ERCIPICE3303_141</name>
</gene>
<feature type="transmembrane region" description="Helical" evidence="1">
    <location>
        <begin position="31"/>
        <end position="54"/>
    </location>
</feature>
<sequence length="100" mass="11851">MIHKDYVNCERTIGLRYKNTVSFRKKRNSKILIIALSMIILIQSIFIGVFFFIIPQQSCVISTIPAHHENQISLPPKPEERWYYIQELEKKKVHIPLSIR</sequence>
<keyword evidence="1" id="KW-0472">Membrane</keyword>
<keyword evidence="2" id="KW-0131">Cell cycle</keyword>
<evidence type="ECO:0000313" key="2">
    <source>
        <dbReference type="EMBL" id="VFP87480.1"/>
    </source>
</evidence>
<evidence type="ECO:0000256" key="1">
    <source>
        <dbReference type="SAM" id="Phobius"/>
    </source>
</evidence>
<dbReference type="GO" id="GO:0051301">
    <property type="term" value="P:cell division"/>
    <property type="evidence" value="ECO:0007669"/>
    <property type="project" value="UniProtKB-KW"/>
</dbReference>
<accession>A0A803FTV0</accession>
<dbReference type="Proteomes" id="UP000294289">
    <property type="component" value="Chromosome"/>
</dbReference>
<name>A0A803FTV0_9GAMM</name>
<keyword evidence="1" id="KW-0812">Transmembrane</keyword>
<reference evidence="2 3" key="1">
    <citation type="submission" date="2019-02" db="EMBL/GenBank/DDBJ databases">
        <authorList>
            <person name="Manzano-Marin A."/>
            <person name="Manzano-Marin A."/>
        </authorList>
    </citation>
    <scope>NUCLEOTIDE SEQUENCE [LARGE SCALE GENOMIC DNA]</scope>
    <source>
        <strain evidence="2 3">ErCipiceae</strain>
    </source>
</reference>
<dbReference type="AlphaFoldDB" id="A0A803FTV0"/>
<dbReference type="OrthoDB" id="8558195at2"/>
<proteinExistence type="predicted"/>
<protein>
    <submittedName>
        <fullName evidence="2">Cell division protein FtsN, partial</fullName>
    </submittedName>
</protein>
<keyword evidence="2" id="KW-0132">Cell division</keyword>